<dbReference type="InterPro" id="IPR020846">
    <property type="entry name" value="MFS_dom"/>
</dbReference>
<evidence type="ECO:0000313" key="7">
    <source>
        <dbReference type="EMBL" id="OQR68653.1"/>
    </source>
</evidence>
<evidence type="ECO:0000313" key="8">
    <source>
        <dbReference type="Proteomes" id="UP000192247"/>
    </source>
</evidence>
<feature type="transmembrane region" description="Helical" evidence="5">
    <location>
        <begin position="186"/>
        <end position="206"/>
    </location>
</feature>
<evidence type="ECO:0000256" key="2">
    <source>
        <dbReference type="ARBA" id="ARBA00022692"/>
    </source>
</evidence>
<sequence length="530" mass="59064">MQNVQPGNVVEVLGRFGLYHALVLTVAILRAIPIAWTYMMSPLMAPEVPHQCAPPPRLNETIWKSFAQPEECTAFPLASIFNGTHFHQPSISGLRQPCEFGWTYEMEHFGSTATSEWDLVCGHSWMRSGLQATIMAGSFSGVTLFGKLADAFGRKSTFYAGVLVAATAGVVGAFVPTLLWFNICRFVVAGCAAGLTAAIVTLFIEIMPNTDRVLMNVGFGIGYVVPLVLIGFLSWALQNFRMMQLALGLSFLLVVPFYPFVEESPKWLLAKGRTTEAARCITRILCRNKRPIPSMVLTMNRLMAHQRQQRTNESELTLKDLLKLPATRANLASIFTLWFCESVTYYHIMLNAHKFPGNPQLNYALSASAEIPAAFIGIWVCRYIGRRVSQTVPIIVSVASFALILLLLPSSLMWPNLLAMMWIRFLLKSQNFTQWIAVHENFPTPVRSTGFAFCHMFSRCGATVAPFIVDLGRATHSAIPHSIFFASAALECYCLYRLPETLNEPLPDTLEELENICQKGKSKKSIFNKL</sequence>
<feature type="transmembrane region" description="Helical" evidence="5">
    <location>
        <begin position="392"/>
        <end position="414"/>
    </location>
</feature>
<comment type="caution">
    <text evidence="7">The sequence shown here is derived from an EMBL/GenBank/DDBJ whole genome shotgun (WGS) entry which is preliminary data.</text>
</comment>
<dbReference type="Gene3D" id="1.20.1250.20">
    <property type="entry name" value="MFS general substrate transporter like domains"/>
    <property type="match status" value="1"/>
</dbReference>
<dbReference type="GO" id="GO:0022857">
    <property type="term" value="F:transmembrane transporter activity"/>
    <property type="evidence" value="ECO:0007669"/>
    <property type="project" value="InterPro"/>
</dbReference>
<gene>
    <name evidence="7" type="ORF">BIW11_12771</name>
</gene>
<dbReference type="OrthoDB" id="2544694at2759"/>
<dbReference type="InterPro" id="IPR005828">
    <property type="entry name" value="MFS_sugar_transport-like"/>
</dbReference>
<name>A0A1V9X5L1_9ACAR</name>
<feature type="transmembrane region" description="Helical" evidence="5">
    <location>
        <begin position="16"/>
        <end position="36"/>
    </location>
</feature>
<dbReference type="InParanoid" id="A0A1V9X5L1"/>
<dbReference type="Proteomes" id="UP000192247">
    <property type="component" value="Unassembled WGS sequence"/>
</dbReference>
<dbReference type="Pfam" id="PF00083">
    <property type="entry name" value="Sugar_tr"/>
    <property type="match status" value="1"/>
</dbReference>
<comment type="subcellular location">
    <subcellularLocation>
        <location evidence="1">Membrane</location>
        <topology evidence="1">Multi-pass membrane protein</topology>
    </subcellularLocation>
</comment>
<evidence type="ECO:0000256" key="4">
    <source>
        <dbReference type="ARBA" id="ARBA00023136"/>
    </source>
</evidence>
<feature type="transmembrane region" description="Helical" evidence="5">
    <location>
        <begin position="157"/>
        <end position="180"/>
    </location>
</feature>
<dbReference type="SUPFAM" id="SSF103473">
    <property type="entry name" value="MFS general substrate transporter"/>
    <property type="match status" value="1"/>
</dbReference>
<proteinExistence type="predicted"/>
<reference evidence="7 8" key="1">
    <citation type="journal article" date="2017" name="Gigascience">
        <title>Draft genome of the honey bee ectoparasitic mite, Tropilaelaps mercedesae, is shaped by the parasitic life history.</title>
        <authorList>
            <person name="Dong X."/>
            <person name="Armstrong S.D."/>
            <person name="Xia D."/>
            <person name="Makepeace B.L."/>
            <person name="Darby A.C."/>
            <person name="Kadowaki T."/>
        </authorList>
    </citation>
    <scope>NUCLEOTIDE SEQUENCE [LARGE SCALE GENOMIC DNA]</scope>
    <source>
        <strain evidence="7">Wuxi-XJTLU</strain>
    </source>
</reference>
<dbReference type="InterPro" id="IPR036259">
    <property type="entry name" value="MFS_trans_sf"/>
</dbReference>
<feature type="domain" description="Major facilitator superfamily (MFS) profile" evidence="6">
    <location>
        <begin position="76"/>
        <end position="506"/>
    </location>
</feature>
<feature type="transmembrane region" description="Helical" evidence="5">
    <location>
        <begin position="242"/>
        <end position="261"/>
    </location>
</feature>
<protein>
    <submittedName>
        <fullName evidence="7">Solute carrier family 22 member 6-B-like</fullName>
    </submittedName>
</protein>
<dbReference type="STRING" id="418985.A0A1V9X5L1"/>
<dbReference type="PANTHER" id="PTHR24064">
    <property type="entry name" value="SOLUTE CARRIER FAMILY 22 MEMBER"/>
    <property type="match status" value="1"/>
</dbReference>
<dbReference type="EMBL" id="MNPL01023849">
    <property type="protein sequence ID" value="OQR68653.1"/>
    <property type="molecule type" value="Genomic_DNA"/>
</dbReference>
<organism evidence="7 8">
    <name type="scientific">Tropilaelaps mercedesae</name>
    <dbReference type="NCBI Taxonomy" id="418985"/>
    <lineage>
        <taxon>Eukaryota</taxon>
        <taxon>Metazoa</taxon>
        <taxon>Ecdysozoa</taxon>
        <taxon>Arthropoda</taxon>
        <taxon>Chelicerata</taxon>
        <taxon>Arachnida</taxon>
        <taxon>Acari</taxon>
        <taxon>Parasitiformes</taxon>
        <taxon>Mesostigmata</taxon>
        <taxon>Gamasina</taxon>
        <taxon>Dermanyssoidea</taxon>
        <taxon>Laelapidae</taxon>
        <taxon>Tropilaelaps</taxon>
    </lineage>
</organism>
<keyword evidence="8" id="KW-1185">Reference proteome</keyword>
<keyword evidence="2 5" id="KW-0812">Transmembrane</keyword>
<evidence type="ECO:0000256" key="1">
    <source>
        <dbReference type="ARBA" id="ARBA00004141"/>
    </source>
</evidence>
<dbReference type="AlphaFoldDB" id="A0A1V9X5L1"/>
<feature type="transmembrane region" description="Helical" evidence="5">
    <location>
        <begin position="360"/>
        <end position="380"/>
    </location>
</feature>
<feature type="transmembrane region" description="Helical" evidence="5">
    <location>
        <begin position="329"/>
        <end position="348"/>
    </location>
</feature>
<dbReference type="PROSITE" id="PS50850">
    <property type="entry name" value="MFS"/>
    <property type="match status" value="1"/>
</dbReference>
<feature type="transmembrane region" description="Helical" evidence="5">
    <location>
        <begin position="213"/>
        <end position="236"/>
    </location>
</feature>
<keyword evidence="3 5" id="KW-1133">Transmembrane helix</keyword>
<keyword evidence="4 5" id="KW-0472">Membrane</keyword>
<evidence type="ECO:0000259" key="6">
    <source>
        <dbReference type="PROSITE" id="PS50850"/>
    </source>
</evidence>
<evidence type="ECO:0000256" key="3">
    <source>
        <dbReference type="ARBA" id="ARBA00022989"/>
    </source>
</evidence>
<accession>A0A1V9X5L1</accession>
<evidence type="ECO:0000256" key="5">
    <source>
        <dbReference type="SAM" id="Phobius"/>
    </source>
</evidence>
<dbReference type="GO" id="GO:0016020">
    <property type="term" value="C:membrane"/>
    <property type="evidence" value="ECO:0007669"/>
    <property type="project" value="UniProtKB-SubCell"/>
</dbReference>